<evidence type="ECO:0000313" key="3">
    <source>
        <dbReference type="Proteomes" id="UP000230914"/>
    </source>
</evidence>
<dbReference type="InterPro" id="IPR000031">
    <property type="entry name" value="PurE_dom"/>
</dbReference>
<gene>
    <name evidence="2" type="ORF">CSA55_04285</name>
</gene>
<dbReference type="NCBIfam" id="NF033503">
    <property type="entry name" value="LarB"/>
    <property type="match status" value="1"/>
</dbReference>
<organism evidence="2 3">
    <name type="scientific">Ilumatobacter coccineus</name>
    <dbReference type="NCBI Taxonomy" id="467094"/>
    <lineage>
        <taxon>Bacteria</taxon>
        <taxon>Bacillati</taxon>
        <taxon>Actinomycetota</taxon>
        <taxon>Acidimicrobiia</taxon>
        <taxon>Acidimicrobiales</taxon>
        <taxon>Ilumatobacteraceae</taxon>
        <taxon>Ilumatobacter</taxon>
    </lineage>
</organism>
<sequence>MSDRRVAHLLDQVARHEISPDEAAQRLSYASFVDIADHARIDHGRIDRVGEPEVIFAAGKTPSQVADIVAELRRAKTSPIIATRATPAHAAAVADMAYDVEAGLLIDRAIDEDPSSPSIAVVCAGTSDLPVAREAAGVARAFGIPVTEYVDVGVAGVHRVIAERDRLADAGVCIVVAGMEGALPSVVAGMVPAPVIAVPTSVGYGASFDGVAALLAMMTSCAPGIGVVNIDNGFGAAMVARRILMAGSR</sequence>
<dbReference type="Proteomes" id="UP000230914">
    <property type="component" value="Unassembled WGS sequence"/>
</dbReference>
<dbReference type="GO" id="GO:0016787">
    <property type="term" value="F:hydrolase activity"/>
    <property type="evidence" value="ECO:0007669"/>
    <property type="project" value="InterPro"/>
</dbReference>
<dbReference type="PANTHER" id="PTHR43064:SF1">
    <property type="entry name" value="SLL1489 PROTEIN"/>
    <property type="match status" value="1"/>
</dbReference>
<comment type="caution">
    <text evidence="2">The sequence shown here is derived from an EMBL/GenBank/DDBJ whole genome shotgun (WGS) entry which is preliminary data.</text>
</comment>
<dbReference type="SMART" id="SM01001">
    <property type="entry name" value="AIRC"/>
    <property type="match status" value="1"/>
</dbReference>
<proteinExistence type="predicted"/>
<reference evidence="2 3" key="1">
    <citation type="submission" date="2017-10" db="EMBL/GenBank/DDBJ databases">
        <title>Novel microbial diversity and functional potential in the marine mammal oral microbiome.</title>
        <authorList>
            <person name="Dudek N.K."/>
            <person name="Sun C.L."/>
            <person name="Burstein D."/>
            <person name="Kantor R.S."/>
            <person name="Aliaga Goltsman D.S."/>
            <person name="Bik E.M."/>
            <person name="Thomas B.C."/>
            <person name="Banfield J.F."/>
            <person name="Relman D.A."/>
        </authorList>
    </citation>
    <scope>NUCLEOTIDE SEQUENCE [LARGE SCALE GENOMIC DNA]</scope>
    <source>
        <strain evidence="2">DOLJORAL78_61_10</strain>
    </source>
</reference>
<accession>A0A2G6KB37</accession>
<dbReference type="PANTHER" id="PTHR43064">
    <property type="entry name" value="PHOSPHORIBOSYLAMINOIMIDAZOLE CARBOXYLASE-RELATED"/>
    <property type="match status" value="1"/>
</dbReference>
<name>A0A2G6KB37_9ACTN</name>
<dbReference type="InterPro" id="IPR039476">
    <property type="entry name" value="P2CMN_synthase_LarB"/>
</dbReference>
<dbReference type="GO" id="GO:0006189">
    <property type="term" value="P:'de novo' IMP biosynthetic process"/>
    <property type="evidence" value="ECO:0007669"/>
    <property type="project" value="InterPro"/>
</dbReference>
<dbReference type="Pfam" id="PF00731">
    <property type="entry name" value="AIRC"/>
    <property type="match status" value="1"/>
</dbReference>
<evidence type="ECO:0000313" key="2">
    <source>
        <dbReference type="EMBL" id="PIE32029.1"/>
    </source>
</evidence>
<feature type="domain" description="PurE" evidence="1">
    <location>
        <begin position="117"/>
        <end position="249"/>
    </location>
</feature>
<protein>
    <submittedName>
        <fullName evidence="2">1-(5-phosphoribosyl)-5-amino-4-imidazole-carboxylate carboxylase</fullName>
    </submittedName>
</protein>
<evidence type="ECO:0000259" key="1">
    <source>
        <dbReference type="SMART" id="SM01001"/>
    </source>
</evidence>
<dbReference type="EMBL" id="PDSL01000055">
    <property type="protein sequence ID" value="PIE32029.1"/>
    <property type="molecule type" value="Genomic_DNA"/>
</dbReference>
<dbReference type="Gene3D" id="3.40.50.1970">
    <property type="match status" value="1"/>
</dbReference>
<dbReference type="SUPFAM" id="SSF52255">
    <property type="entry name" value="N5-CAIR mutase (phosphoribosylaminoimidazole carboxylase, PurE)"/>
    <property type="match status" value="1"/>
</dbReference>
<dbReference type="AlphaFoldDB" id="A0A2G6KB37"/>